<comment type="caution">
    <text evidence="2">The sequence shown here is derived from an EMBL/GenBank/DDBJ whole genome shotgun (WGS) entry which is preliminary data.</text>
</comment>
<proteinExistence type="predicted"/>
<protein>
    <submittedName>
        <fullName evidence="2">Uncharacterized protein</fullName>
    </submittedName>
</protein>
<evidence type="ECO:0000313" key="3">
    <source>
        <dbReference type="Proteomes" id="UP000450000"/>
    </source>
</evidence>
<reference evidence="2 3" key="1">
    <citation type="submission" date="2019-09" db="EMBL/GenBank/DDBJ databases">
        <title>Genome Sequences of Streptomyces kaniharaensis ATCC 21070.</title>
        <authorList>
            <person name="Zhu W."/>
            <person name="De Crecy-Lagard V."/>
            <person name="Richards N.G."/>
        </authorList>
    </citation>
    <scope>NUCLEOTIDE SEQUENCE [LARGE SCALE GENOMIC DNA]</scope>
    <source>
        <strain evidence="2 3">SF-557</strain>
    </source>
</reference>
<accession>A0A6N7KMI3</accession>
<dbReference type="RefSeq" id="WP_153460239.1">
    <property type="nucleotide sequence ID" value="NZ_WBOF01000001.1"/>
</dbReference>
<gene>
    <name evidence="2" type="ORF">F7Q99_05030</name>
</gene>
<feature type="compositionally biased region" description="Basic and acidic residues" evidence="1">
    <location>
        <begin position="219"/>
        <end position="240"/>
    </location>
</feature>
<sequence>MTNGADGVDARALYEALLDYEGAEPYTAVVAPWLDRALPEGYHKRLTTAAWHREWWEGPDRIELHWELYALSRVSDYLLYLMPDGFSAQEYLRLFTALGMTPVEDSEAAFDPFHHEIAEVEQTEDPQQPIRLTDVRWPGLMLGELLFSRAGVRVSAGAHHAQRGIADASPLYWTFRRRNRPTVDRSHGWGSNSQWRTELRLDYRTATGDHLNVAGDGAIDGRPDLHPDHPENLGPDERLLTPTERRELLRHRSLLRTPEAADALAASGPWEKDLYPWEWRLPVGES</sequence>
<dbReference type="OrthoDB" id="6636674at2"/>
<evidence type="ECO:0000313" key="2">
    <source>
        <dbReference type="EMBL" id="MQS11668.1"/>
    </source>
</evidence>
<name>A0A6N7KMI3_9ACTN</name>
<organism evidence="2 3">
    <name type="scientific">Streptomyces kaniharaensis</name>
    <dbReference type="NCBI Taxonomy" id="212423"/>
    <lineage>
        <taxon>Bacteria</taxon>
        <taxon>Bacillati</taxon>
        <taxon>Actinomycetota</taxon>
        <taxon>Actinomycetes</taxon>
        <taxon>Kitasatosporales</taxon>
        <taxon>Streptomycetaceae</taxon>
        <taxon>Streptomyces</taxon>
    </lineage>
</organism>
<dbReference type="AlphaFoldDB" id="A0A6N7KMI3"/>
<evidence type="ECO:0000256" key="1">
    <source>
        <dbReference type="SAM" id="MobiDB-lite"/>
    </source>
</evidence>
<feature type="region of interest" description="Disordered" evidence="1">
    <location>
        <begin position="218"/>
        <end position="240"/>
    </location>
</feature>
<keyword evidence="3" id="KW-1185">Reference proteome</keyword>
<dbReference type="EMBL" id="WBOF01000001">
    <property type="protein sequence ID" value="MQS11668.1"/>
    <property type="molecule type" value="Genomic_DNA"/>
</dbReference>
<dbReference type="Proteomes" id="UP000450000">
    <property type="component" value="Unassembled WGS sequence"/>
</dbReference>